<evidence type="ECO:0000259" key="7">
    <source>
        <dbReference type="Pfam" id="PF01061"/>
    </source>
</evidence>
<organism evidence="8 9">
    <name type="scientific">Flexivirga oryzae</name>
    <dbReference type="NCBI Taxonomy" id="1794944"/>
    <lineage>
        <taxon>Bacteria</taxon>
        <taxon>Bacillati</taxon>
        <taxon>Actinomycetota</taxon>
        <taxon>Actinomycetes</taxon>
        <taxon>Micrococcales</taxon>
        <taxon>Dermacoccaceae</taxon>
        <taxon>Flexivirga</taxon>
    </lineage>
</organism>
<dbReference type="GO" id="GO:0046677">
    <property type="term" value="P:response to antibiotic"/>
    <property type="evidence" value="ECO:0007669"/>
    <property type="project" value="UniProtKB-KW"/>
</dbReference>
<dbReference type="RefSeq" id="WP_183319404.1">
    <property type="nucleotide sequence ID" value="NZ_JACHVQ010000001.1"/>
</dbReference>
<evidence type="ECO:0000256" key="2">
    <source>
        <dbReference type="ARBA" id="ARBA00022692"/>
    </source>
</evidence>
<evidence type="ECO:0000256" key="6">
    <source>
        <dbReference type="SAM" id="Phobius"/>
    </source>
</evidence>
<feature type="transmembrane region" description="Helical" evidence="6">
    <location>
        <begin position="242"/>
        <end position="261"/>
    </location>
</feature>
<keyword evidence="5" id="KW-0046">Antibiotic resistance</keyword>
<dbReference type="InterPro" id="IPR013525">
    <property type="entry name" value="ABC2_TM"/>
</dbReference>
<feature type="transmembrane region" description="Helical" evidence="6">
    <location>
        <begin position="157"/>
        <end position="178"/>
    </location>
</feature>
<dbReference type="PANTHER" id="PTHR43077:SF11">
    <property type="entry name" value="TRANSPORT PERMEASE YVFS-RELATED"/>
    <property type="match status" value="1"/>
</dbReference>
<keyword evidence="9" id="KW-1185">Reference proteome</keyword>
<feature type="transmembrane region" description="Helical" evidence="6">
    <location>
        <begin position="123"/>
        <end position="145"/>
    </location>
</feature>
<protein>
    <submittedName>
        <fullName evidence="8">ABC-2 type transport system permease protein</fullName>
    </submittedName>
</protein>
<name>A0A839N799_9MICO</name>
<comment type="subcellular location">
    <subcellularLocation>
        <location evidence="1">Membrane</location>
        <topology evidence="1">Multi-pass membrane protein</topology>
    </subcellularLocation>
</comment>
<reference evidence="8 9" key="1">
    <citation type="submission" date="2020-08" db="EMBL/GenBank/DDBJ databases">
        <title>Sequencing the genomes of 1000 actinobacteria strains.</title>
        <authorList>
            <person name="Klenk H.-P."/>
        </authorList>
    </citation>
    <scope>NUCLEOTIDE SEQUENCE [LARGE SCALE GENOMIC DNA]</scope>
    <source>
        <strain evidence="8 9">DSM 105369</strain>
    </source>
</reference>
<dbReference type="InterPro" id="IPR051328">
    <property type="entry name" value="T7SS_ABC-Transporter"/>
</dbReference>
<feature type="transmembrane region" description="Helical" evidence="6">
    <location>
        <begin position="190"/>
        <end position="209"/>
    </location>
</feature>
<feature type="transmembrane region" description="Helical" evidence="6">
    <location>
        <begin position="46"/>
        <end position="64"/>
    </location>
</feature>
<keyword evidence="2 6" id="KW-0812">Transmembrane</keyword>
<dbReference type="InterPro" id="IPR000412">
    <property type="entry name" value="ABC_2_transport"/>
</dbReference>
<evidence type="ECO:0000256" key="1">
    <source>
        <dbReference type="ARBA" id="ARBA00004141"/>
    </source>
</evidence>
<evidence type="ECO:0000256" key="5">
    <source>
        <dbReference type="ARBA" id="ARBA00023251"/>
    </source>
</evidence>
<evidence type="ECO:0000256" key="4">
    <source>
        <dbReference type="ARBA" id="ARBA00023136"/>
    </source>
</evidence>
<evidence type="ECO:0000313" key="8">
    <source>
        <dbReference type="EMBL" id="MBB2891095.1"/>
    </source>
</evidence>
<evidence type="ECO:0000313" key="9">
    <source>
        <dbReference type="Proteomes" id="UP000559182"/>
    </source>
</evidence>
<dbReference type="GO" id="GO:0140359">
    <property type="term" value="F:ABC-type transporter activity"/>
    <property type="evidence" value="ECO:0007669"/>
    <property type="project" value="InterPro"/>
</dbReference>
<accession>A0A839N799</accession>
<keyword evidence="4 6" id="KW-0472">Membrane</keyword>
<keyword evidence="3 6" id="KW-1133">Transmembrane helix</keyword>
<evidence type="ECO:0000256" key="3">
    <source>
        <dbReference type="ARBA" id="ARBA00022989"/>
    </source>
</evidence>
<proteinExistence type="predicted"/>
<gene>
    <name evidence="8" type="ORF">FHU39_001079</name>
</gene>
<dbReference type="GO" id="GO:0043190">
    <property type="term" value="C:ATP-binding cassette (ABC) transporter complex"/>
    <property type="evidence" value="ECO:0007669"/>
    <property type="project" value="InterPro"/>
</dbReference>
<dbReference type="AlphaFoldDB" id="A0A839N799"/>
<dbReference type="PANTHER" id="PTHR43077">
    <property type="entry name" value="TRANSPORT PERMEASE YVFS-RELATED"/>
    <property type="match status" value="1"/>
</dbReference>
<dbReference type="EMBL" id="JACHVQ010000001">
    <property type="protein sequence ID" value="MBB2891095.1"/>
    <property type="molecule type" value="Genomic_DNA"/>
</dbReference>
<dbReference type="PIRSF" id="PIRSF006648">
    <property type="entry name" value="DrrB"/>
    <property type="match status" value="1"/>
</dbReference>
<comment type="caution">
    <text evidence="8">The sequence shown here is derived from an EMBL/GenBank/DDBJ whole genome shotgun (WGS) entry which is preliminary data.</text>
</comment>
<feature type="domain" description="ABC-2 type transporter transmembrane" evidence="7">
    <location>
        <begin position="32"/>
        <end position="225"/>
    </location>
</feature>
<dbReference type="Pfam" id="PF01061">
    <property type="entry name" value="ABC2_membrane"/>
    <property type="match status" value="1"/>
</dbReference>
<feature type="transmembrane region" description="Helical" evidence="6">
    <location>
        <begin position="84"/>
        <end position="102"/>
    </location>
</feature>
<dbReference type="Proteomes" id="UP000559182">
    <property type="component" value="Unassembled WGS sequence"/>
</dbReference>
<sequence>MTDFTAPRALPLDDRIDLDRRVPDRGGFNGRLLRIELLRVLRNKRTMIFTIALPVAFYIMFGVSQPAHWDGLDFNAKAYEMISFAIYGAMAASCAIGATVSVERAQGWSRQLRLTPLTGPAYIAVKVLTAMVAAALPVVVVFTIGSFTGATMPAGRWIAAVVLTWVCGSVFASLGLFVGYLMPSENAMQVLGPGISLLAFAGGIFYPLAAMSHTMQTVASFTPMWGLSQIARYPLLGGSFDMMWVVSAVVWIGLFGAGAVWRFSRDTSRV</sequence>